<evidence type="ECO:0008006" key="6">
    <source>
        <dbReference type="Google" id="ProtNLM"/>
    </source>
</evidence>
<reference evidence="2 5" key="2">
    <citation type="submission" date="2020-07" db="EMBL/GenBank/DDBJ databases">
        <title>Sequencing the genomes of 1000 actinobacteria strains.</title>
        <authorList>
            <person name="Klenk H.-P."/>
        </authorList>
    </citation>
    <scope>NUCLEOTIDE SEQUENCE [LARGE SCALE GENOMIC DNA]</scope>
    <source>
        <strain evidence="2 5">DSM 23870</strain>
    </source>
</reference>
<evidence type="ECO:0000313" key="3">
    <source>
        <dbReference type="EMBL" id="RXZ87883.1"/>
    </source>
</evidence>
<evidence type="ECO:0000313" key="5">
    <source>
        <dbReference type="Proteomes" id="UP000581087"/>
    </source>
</evidence>
<feature type="transmembrane region" description="Helical" evidence="1">
    <location>
        <begin position="45"/>
        <end position="66"/>
    </location>
</feature>
<dbReference type="EMBL" id="JACCBI010000001">
    <property type="protein sequence ID" value="NYD67956.1"/>
    <property type="molecule type" value="Genomic_DNA"/>
</dbReference>
<protein>
    <recommendedName>
        <fullName evidence="6">PH domain-containing protein</fullName>
    </recommendedName>
</protein>
<comment type="caution">
    <text evidence="3">The sequence shown here is derived from an EMBL/GenBank/DDBJ whole genome shotgun (WGS) entry which is preliminary data.</text>
</comment>
<keyword evidence="1" id="KW-0812">Transmembrane</keyword>
<dbReference type="EMBL" id="SDPM01000001">
    <property type="protein sequence ID" value="RXZ87883.1"/>
    <property type="molecule type" value="Genomic_DNA"/>
</dbReference>
<evidence type="ECO:0000313" key="4">
    <source>
        <dbReference type="Proteomes" id="UP000292686"/>
    </source>
</evidence>
<organism evidence="3 4">
    <name type="scientific">Agromyces atrinae</name>
    <dbReference type="NCBI Taxonomy" id="592376"/>
    <lineage>
        <taxon>Bacteria</taxon>
        <taxon>Bacillati</taxon>
        <taxon>Actinomycetota</taxon>
        <taxon>Actinomycetes</taxon>
        <taxon>Micrococcales</taxon>
        <taxon>Microbacteriaceae</taxon>
        <taxon>Agromyces</taxon>
    </lineage>
</organism>
<feature type="transmembrane region" description="Helical" evidence="1">
    <location>
        <begin position="12"/>
        <end position="33"/>
    </location>
</feature>
<accession>A0A4Q2MBN1</accession>
<keyword evidence="1" id="KW-1133">Transmembrane helix</keyword>
<sequence>MSSTMPWTTRRIYLPGGVRAILLLAPMLAAVFIPREFADPDGNPWLLVLVFVVMMICMWPLSWACHRVDGQADGLRLRYWPFLTRRIRYADLASVEFRESASPAEFAGVGLRLAPGGVLAFVNRRGPGIGLRTTEGRAYFVILADADELTMVRDHVAGARPDLAQRIDVSE</sequence>
<keyword evidence="1" id="KW-0472">Membrane</keyword>
<dbReference type="Proteomes" id="UP000292686">
    <property type="component" value="Unassembled WGS sequence"/>
</dbReference>
<evidence type="ECO:0000256" key="1">
    <source>
        <dbReference type="SAM" id="Phobius"/>
    </source>
</evidence>
<gene>
    <name evidence="2" type="ORF">BJ972_002475</name>
    <name evidence="3" type="ORF">ESP50_01390</name>
</gene>
<dbReference type="Proteomes" id="UP000581087">
    <property type="component" value="Unassembled WGS sequence"/>
</dbReference>
<evidence type="ECO:0000313" key="2">
    <source>
        <dbReference type="EMBL" id="NYD67956.1"/>
    </source>
</evidence>
<reference evidence="3 4" key="1">
    <citation type="submission" date="2019-01" db="EMBL/GenBank/DDBJ databases">
        <title>Agromyces.</title>
        <authorList>
            <person name="Li J."/>
        </authorList>
    </citation>
    <scope>NUCLEOTIDE SEQUENCE [LARGE SCALE GENOMIC DNA]</scope>
    <source>
        <strain evidence="3 4">DSM 23870</strain>
    </source>
</reference>
<keyword evidence="4" id="KW-1185">Reference proteome</keyword>
<proteinExistence type="predicted"/>
<dbReference type="OrthoDB" id="7059723at2"/>
<dbReference type="RefSeq" id="WP_129172148.1">
    <property type="nucleotide sequence ID" value="NZ_JACCBI010000001.1"/>
</dbReference>
<name>A0A4Q2MBN1_9MICO</name>
<dbReference type="AlphaFoldDB" id="A0A4Q2MBN1"/>